<dbReference type="Proteomes" id="UP000694388">
    <property type="component" value="Unplaced"/>
</dbReference>
<dbReference type="PANTHER" id="PTHR28155">
    <property type="entry name" value="ACR243WP"/>
    <property type="match status" value="1"/>
</dbReference>
<keyword evidence="3" id="KW-1185">Reference proteome</keyword>
<name>A0A8C4N1W9_EPTBU</name>
<feature type="transmembrane region" description="Helical" evidence="1">
    <location>
        <begin position="21"/>
        <end position="40"/>
    </location>
</feature>
<sequence>MLVVLPNYTPFIAFKHLHMNLCCKMIIIVQAFLCNLFGFFPTVSGHPKMCTQFECPEGFELTTCEALRDFSADKLAGSACADTELWLIKTPATFDPTLLTGCKFELGAEEVTSVQSGHGTYKVMVEKEPPGLSLLLPSTKTSGLLPTGSFCGNITIAEVDGRLSSTVQHPIPPSPVPKLPSGLKQRFWPFGIVELEEQAHHTSPSPGCTKERKISREAVKEAVHSEHIKKKKKKTKKKKQICVDDAHPIAISEIKVEEEKNSGNEGGDVLLKKKKKKKKNKERTKAEIMLDVIEEDSLRDCRKMVKEESLSDWPLNVCFKKEGKRKRHTN</sequence>
<dbReference type="Pfam" id="PF08208">
    <property type="entry name" value="RNA_polI_A34"/>
    <property type="match status" value="1"/>
</dbReference>
<keyword evidence="1" id="KW-1133">Transmembrane helix</keyword>
<dbReference type="OMA" id="CMRICER"/>
<evidence type="ECO:0000256" key="1">
    <source>
        <dbReference type="SAM" id="Phobius"/>
    </source>
</evidence>
<reference evidence="2" key="2">
    <citation type="submission" date="2025-09" db="UniProtKB">
        <authorList>
            <consortium name="Ensembl"/>
        </authorList>
    </citation>
    <scope>IDENTIFICATION</scope>
</reference>
<keyword evidence="1" id="KW-0472">Membrane</keyword>
<accession>A0A8C4N1W9</accession>
<reference evidence="2" key="1">
    <citation type="submission" date="2025-08" db="UniProtKB">
        <authorList>
            <consortium name="Ensembl"/>
        </authorList>
    </citation>
    <scope>IDENTIFICATION</scope>
</reference>
<dbReference type="Ensembl" id="ENSEBUT00000000466.1">
    <property type="protein sequence ID" value="ENSEBUP00000000177.1"/>
    <property type="gene ID" value="ENSEBUG00000000410.1"/>
</dbReference>
<protein>
    <submittedName>
        <fullName evidence="2">Uncharacterized protein</fullName>
    </submittedName>
</protein>
<proteinExistence type="predicted"/>
<dbReference type="InterPro" id="IPR053263">
    <property type="entry name" value="Euk_RPA34_RNAP_subunit"/>
</dbReference>
<dbReference type="AlphaFoldDB" id="A0A8C4N1W9"/>
<evidence type="ECO:0000313" key="3">
    <source>
        <dbReference type="Proteomes" id="UP000694388"/>
    </source>
</evidence>
<dbReference type="Gene3D" id="6.20.250.70">
    <property type="match status" value="1"/>
</dbReference>
<dbReference type="PANTHER" id="PTHR28155:SF1">
    <property type="entry name" value="DNA-DIRECTED RNA POLYMERASE I SUBUNIT RPA34.5-DOMAIN-CONTAINING PROTEIN"/>
    <property type="match status" value="1"/>
</dbReference>
<dbReference type="InterPro" id="IPR013240">
    <property type="entry name" value="DNA-dir_RNA_pol1_su_RPA34"/>
</dbReference>
<evidence type="ECO:0000313" key="2">
    <source>
        <dbReference type="Ensembl" id="ENSEBUP00000000177.1"/>
    </source>
</evidence>
<dbReference type="GO" id="GO:0006360">
    <property type="term" value="P:transcription by RNA polymerase I"/>
    <property type="evidence" value="ECO:0007669"/>
    <property type="project" value="InterPro"/>
</dbReference>
<organism evidence="2 3">
    <name type="scientific">Eptatretus burgeri</name>
    <name type="common">Inshore hagfish</name>
    <dbReference type="NCBI Taxonomy" id="7764"/>
    <lineage>
        <taxon>Eukaryota</taxon>
        <taxon>Metazoa</taxon>
        <taxon>Chordata</taxon>
        <taxon>Craniata</taxon>
        <taxon>Vertebrata</taxon>
        <taxon>Cyclostomata</taxon>
        <taxon>Myxini</taxon>
        <taxon>Myxiniformes</taxon>
        <taxon>Myxinidae</taxon>
        <taxon>Eptatretinae</taxon>
        <taxon>Eptatretus</taxon>
    </lineage>
</organism>
<keyword evidence="1" id="KW-0812">Transmembrane</keyword>